<accession>A0ABW7NH01</accession>
<keyword evidence="3" id="KW-1185">Reference proteome</keyword>
<evidence type="ECO:0000313" key="2">
    <source>
        <dbReference type="EMBL" id="MFH6985794.1"/>
    </source>
</evidence>
<dbReference type="InterPro" id="IPR013783">
    <property type="entry name" value="Ig-like_fold"/>
</dbReference>
<reference evidence="2 3" key="1">
    <citation type="journal article" date="2013" name="Int. J. Syst. Evol. Microbiol.">
        <title>Marinoscillum luteum sp. nov., isolated from marine sediment.</title>
        <authorList>
            <person name="Cha I.T."/>
            <person name="Park S.J."/>
            <person name="Kim S.J."/>
            <person name="Kim J.G."/>
            <person name="Jung M.Y."/>
            <person name="Shin K.S."/>
            <person name="Kwon K.K."/>
            <person name="Yang S.H."/>
            <person name="Seo Y.S."/>
            <person name="Rhee S.K."/>
        </authorList>
    </citation>
    <scope>NUCLEOTIDE SEQUENCE [LARGE SCALE GENOMIC DNA]</scope>
    <source>
        <strain evidence="2 3">KCTC 23939</strain>
    </source>
</reference>
<proteinExistence type="predicted"/>
<name>A0ABW7NH01_9BACT</name>
<dbReference type="InterPro" id="IPR032267">
    <property type="entry name" value="DUF4832"/>
</dbReference>
<dbReference type="Proteomes" id="UP001610063">
    <property type="component" value="Unassembled WGS sequence"/>
</dbReference>
<dbReference type="EMBL" id="JBIPKE010000020">
    <property type="protein sequence ID" value="MFH6985794.1"/>
    <property type="molecule type" value="Genomic_DNA"/>
</dbReference>
<dbReference type="RefSeq" id="WP_395419206.1">
    <property type="nucleotide sequence ID" value="NZ_JBIPKE010000020.1"/>
</dbReference>
<dbReference type="Pfam" id="PF16116">
    <property type="entry name" value="DUF4832"/>
    <property type="match status" value="1"/>
</dbReference>
<dbReference type="SUPFAM" id="SSF49265">
    <property type="entry name" value="Fibronectin type III"/>
    <property type="match status" value="1"/>
</dbReference>
<feature type="domain" description="Fibronectin type-III" evidence="1">
    <location>
        <begin position="726"/>
        <end position="817"/>
    </location>
</feature>
<dbReference type="InterPro" id="IPR003961">
    <property type="entry name" value="FN3_dom"/>
</dbReference>
<protein>
    <submittedName>
        <fullName evidence="2">DUF4832 domain-containing protein</fullName>
    </submittedName>
</protein>
<dbReference type="NCBIfam" id="TIGR04183">
    <property type="entry name" value="Por_Secre_tail"/>
    <property type="match status" value="1"/>
</dbReference>
<gene>
    <name evidence="2" type="ORF">ACHKAR_20235</name>
</gene>
<dbReference type="Pfam" id="PF18962">
    <property type="entry name" value="Por_Secre_tail"/>
    <property type="match status" value="1"/>
</dbReference>
<dbReference type="Pfam" id="PF16173">
    <property type="entry name" value="DUF4874"/>
    <property type="match status" value="1"/>
</dbReference>
<dbReference type="PROSITE" id="PS50853">
    <property type="entry name" value="FN3"/>
    <property type="match status" value="1"/>
</dbReference>
<evidence type="ECO:0000259" key="1">
    <source>
        <dbReference type="PROSITE" id="PS50853"/>
    </source>
</evidence>
<comment type="caution">
    <text evidence="2">The sequence shown here is derived from an EMBL/GenBank/DDBJ whole genome shotgun (WGS) entry which is preliminary data.</text>
</comment>
<dbReference type="InterPro" id="IPR036116">
    <property type="entry name" value="FN3_sf"/>
</dbReference>
<dbReference type="InterPro" id="IPR026444">
    <property type="entry name" value="Secre_tail"/>
</dbReference>
<dbReference type="Gene3D" id="2.60.40.10">
    <property type="entry name" value="Immunoglobulins"/>
    <property type="match status" value="2"/>
</dbReference>
<dbReference type="CDD" id="cd00063">
    <property type="entry name" value="FN3"/>
    <property type="match status" value="1"/>
</dbReference>
<evidence type="ECO:0000313" key="3">
    <source>
        <dbReference type="Proteomes" id="UP001610063"/>
    </source>
</evidence>
<dbReference type="InterPro" id="IPR032379">
    <property type="entry name" value="DUF4874"/>
</dbReference>
<sequence>MSPIQRIVTCSLLFIALTGYSQTVTYTSDESVIANPERGFYHHTEVHTGQYENLNTETLKGYRTNEGITQILRVFYLENFRESPISGDYLNNMRRDFAITRSAGIKVIVRFAYSQGTTAPYNDARPEFVQTHIDQLKPVLRENADVIAVMQAGFIGTWGEWYYTDHFANSPGQISAEDWENRRQVVYSLLDALPDDRMVQLRTPGYKFTIFDSQEPLNETTAFSGSYASRVGHHNDCFVASSSDFGTYVNPGIEKPYLREETRFTPMGGETCALASPYSDCENSLSDLEQFHWSYLNIDYNRQVLSEWDNQGCFDEVELRLGYRFKMIAGTFTTATKPNGKFAFSLTLQNDGFSNPYNPRLIEVILKNTTTDAEYLIQPDENIKLWPLNEAFNLTFEAGIPADMADGDYQLYLNLPDPYPSLYKNPAYAIRLANESTWDSETGYNNLLSTVSISASNSSEDYTGSEYFTPRLTQSTIEVEGADQIFGAASNNAILTYWGRQSNDLMRVIERSTGTGSFETIASISAAQDYFLDLNVAPETNYTYRYHLSSATGSTSPSAEITLTLSEESYPTIAIDGESSDWNTITPVSSTVSDAEAKVLRVFFGAQSAFVLLEGEANDYSIYLDTDNDLSTGFQDNTGPLSGMDYQLTENGLSMHSSNQWATTNASINKATGDKTTELSIPLNALENLGDNRNLRIYATLNNGTALLSNSEGQPTNLYRALPPAIPGDFSVRNSTELPETRLVVSWSTCANCLGYTLERSQDGETFDLIGTYDTSVSLIRDDNLTNMVTYYYRIASYNELGTSGYSETVDATTGVIQLSTQPELPVLFPNPTQDRLFISTLYDQFAIYSLDGALVTKGLYQKSIDVSMLRAGMYVLHIQTLEGSKQLKFVRK</sequence>
<organism evidence="2 3">
    <name type="scientific">Marinoscillum luteum</name>
    <dbReference type="NCBI Taxonomy" id="861051"/>
    <lineage>
        <taxon>Bacteria</taxon>
        <taxon>Pseudomonadati</taxon>
        <taxon>Bacteroidota</taxon>
        <taxon>Cytophagia</taxon>
        <taxon>Cytophagales</taxon>
        <taxon>Reichenbachiellaceae</taxon>
        <taxon>Marinoscillum</taxon>
    </lineage>
</organism>